<dbReference type="PIRSF" id="PIRSF006483">
    <property type="entry name" value="Membrane_protein_YitT"/>
    <property type="match status" value="1"/>
</dbReference>
<dbReference type="Proteomes" id="UP000215214">
    <property type="component" value="Chromosome TJEJU"/>
</dbReference>
<gene>
    <name evidence="8" type="ORF">TJEJU_0940</name>
</gene>
<feature type="transmembrane region" description="Helical" evidence="6">
    <location>
        <begin position="51"/>
        <end position="72"/>
    </location>
</feature>
<dbReference type="Gene3D" id="3.30.70.120">
    <property type="match status" value="1"/>
</dbReference>
<organism evidence="8 9">
    <name type="scientific">Tenacibaculum jejuense</name>
    <dbReference type="NCBI Taxonomy" id="584609"/>
    <lineage>
        <taxon>Bacteria</taxon>
        <taxon>Pseudomonadati</taxon>
        <taxon>Bacteroidota</taxon>
        <taxon>Flavobacteriia</taxon>
        <taxon>Flavobacteriales</taxon>
        <taxon>Flavobacteriaceae</taxon>
        <taxon>Tenacibaculum</taxon>
    </lineage>
</organism>
<sequence>MDKNITKHVIIDFIQIGFAIIIASIGLKAFLLPNGFLDGGVTGIAILLSELFHIDISILLPIVSIPFFILGYFTITKRILLKSIICIICLSLAIHFENFSTITDDKLIIATFGGVFLGVGIGLAIRAGAVLDASELLGLYINEKIGLSIGQVILLFNIVLFAITAILLTPEIAMYSVLTYFITSKAIDFTIQGFENYVGLMIVSKKSELIEHEFLKNIGLGITVYQGVKGYGKSGVIENNQIIHVVVNRINARRISRIIEQIDEDAFITEFDVNNVKGGKLKKFLNKENTPSN</sequence>
<feature type="domain" description="DUF2179" evidence="7">
    <location>
        <begin position="221"/>
        <end position="278"/>
    </location>
</feature>
<dbReference type="PANTHER" id="PTHR33545:SF3">
    <property type="entry name" value="UPF0750 MEMBRANE PROTEIN YQFU"/>
    <property type="match status" value="1"/>
</dbReference>
<evidence type="ECO:0000313" key="9">
    <source>
        <dbReference type="Proteomes" id="UP000215214"/>
    </source>
</evidence>
<evidence type="ECO:0000256" key="1">
    <source>
        <dbReference type="ARBA" id="ARBA00004651"/>
    </source>
</evidence>
<keyword evidence="3 6" id="KW-0812">Transmembrane</keyword>
<dbReference type="GO" id="GO:0005886">
    <property type="term" value="C:plasma membrane"/>
    <property type="evidence" value="ECO:0007669"/>
    <property type="project" value="UniProtKB-SubCell"/>
</dbReference>
<evidence type="ECO:0000256" key="2">
    <source>
        <dbReference type="ARBA" id="ARBA00022475"/>
    </source>
</evidence>
<keyword evidence="4 6" id="KW-1133">Transmembrane helix</keyword>
<dbReference type="PANTHER" id="PTHR33545">
    <property type="entry name" value="UPF0750 MEMBRANE PROTEIN YITT-RELATED"/>
    <property type="match status" value="1"/>
</dbReference>
<feature type="transmembrane region" description="Helical" evidence="6">
    <location>
        <begin position="145"/>
        <end position="168"/>
    </location>
</feature>
<evidence type="ECO:0000256" key="3">
    <source>
        <dbReference type="ARBA" id="ARBA00022692"/>
    </source>
</evidence>
<keyword evidence="5 6" id="KW-0472">Membrane</keyword>
<proteinExistence type="predicted"/>
<feature type="transmembrane region" description="Helical" evidence="6">
    <location>
        <begin position="79"/>
        <end position="96"/>
    </location>
</feature>
<dbReference type="EMBL" id="LT899436">
    <property type="protein sequence ID" value="SNR14701.1"/>
    <property type="molecule type" value="Genomic_DNA"/>
</dbReference>
<dbReference type="InterPro" id="IPR019264">
    <property type="entry name" value="DUF2179"/>
</dbReference>
<keyword evidence="9" id="KW-1185">Reference proteome</keyword>
<feature type="transmembrane region" description="Helical" evidence="6">
    <location>
        <begin position="108"/>
        <end position="133"/>
    </location>
</feature>
<reference evidence="8 9" key="1">
    <citation type="submission" date="2017-07" db="EMBL/GenBank/DDBJ databases">
        <authorList>
            <person name="Sun Z.S."/>
            <person name="Albrecht U."/>
            <person name="Echele G."/>
            <person name="Lee C.C."/>
        </authorList>
    </citation>
    <scope>NUCLEOTIDE SEQUENCE [LARGE SCALE GENOMIC DNA]</scope>
    <source>
        <strain evidence="9">type strain: KCTC 22618</strain>
    </source>
</reference>
<dbReference type="Pfam" id="PF10035">
    <property type="entry name" value="DUF2179"/>
    <property type="match status" value="1"/>
</dbReference>
<accession>A0A238U661</accession>
<dbReference type="Pfam" id="PF02588">
    <property type="entry name" value="YitT_membrane"/>
    <property type="match status" value="1"/>
</dbReference>
<evidence type="ECO:0000256" key="4">
    <source>
        <dbReference type="ARBA" id="ARBA00022989"/>
    </source>
</evidence>
<protein>
    <recommendedName>
        <fullName evidence="7">DUF2179 domain-containing protein</fullName>
    </recommendedName>
</protein>
<dbReference type="KEGG" id="tje:TJEJU_0940"/>
<name>A0A238U661_9FLAO</name>
<dbReference type="AlphaFoldDB" id="A0A238U661"/>
<keyword evidence="2" id="KW-1003">Cell membrane</keyword>
<dbReference type="InterPro" id="IPR015867">
    <property type="entry name" value="N-reg_PII/ATP_PRibTrfase_C"/>
</dbReference>
<dbReference type="OrthoDB" id="265478at2"/>
<dbReference type="RefSeq" id="WP_095069867.1">
    <property type="nucleotide sequence ID" value="NZ_LT899436.1"/>
</dbReference>
<dbReference type="InterPro" id="IPR051461">
    <property type="entry name" value="UPF0750_membrane"/>
</dbReference>
<comment type="subcellular location">
    <subcellularLocation>
        <location evidence="1">Cell membrane</location>
        <topology evidence="1">Multi-pass membrane protein</topology>
    </subcellularLocation>
</comment>
<evidence type="ECO:0000256" key="5">
    <source>
        <dbReference type="ARBA" id="ARBA00023136"/>
    </source>
</evidence>
<dbReference type="InterPro" id="IPR003740">
    <property type="entry name" value="YitT"/>
</dbReference>
<feature type="transmembrane region" description="Helical" evidence="6">
    <location>
        <begin position="9"/>
        <end position="31"/>
    </location>
</feature>
<dbReference type="CDD" id="cd16380">
    <property type="entry name" value="YitT_C"/>
    <property type="match status" value="1"/>
</dbReference>
<evidence type="ECO:0000313" key="8">
    <source>
        <dbReference type="EMBL" id="SNR14701.1"/>
    </source>
</evidence>
<evidence type="ECO:0000256" key="6">
    <source>
        <dbReference type="SAM" id="Phobius"/>
    </source>
</evidence>
<evidence type="ECO:0000259" key="7">
    <source>
        <dbReference type="Pfam" id="PF10035"/>
    </source>
</evidence>